<dbReference type="AlphaFoldDB" id="A0A8H4RND0"/>
<name>A0A8H4RND0_9HELO</name>
<feature type="compositionally biased region" description="Polar residues" evidence="2">
    <location>
        <begin position="100"/>
        <end position="120"/>
    </location>
</feature>
<dbReference type="SMART" id="SM00906">
    <property type="entry name" value="Fungal_trans"/>
    <property type="match status" value="1"/>
</dbReference>
<dbReference type="CDD" id="cd12148">
    <property type="entry name" value="fungal_TF_MHR"/>
    <property type="match status" value="1"/>
</dbReference>
<dbReference type="InterPro" id="IPR050987">
    <property type="entry name" value="AtrR-like"/>
</dbReference>
<keyword evidence="5" id="KW-1185">Reference proteome</keyword>
<evidence type="ECO:0000259" key="3">
    <source>
        <dbReference type="SMART" id="SM00906"/>
    </source>
</evidence>
<dbReference type="GO" id="GO:0003677">
    <property type="term" value="F:DNA binding"/>
    <property type="evidence" value="ECO:0007669"/>
    <property type="project" value="InterPro"/>
</dbReference>
<evidence type="ECO:0000313" key="4">
    <source>
        <dbReference type="EMBL" id="KAF4633140.1"/>
    </source>
</evidence>
<feature type="region of interest" description="Disordered" evidence="2">
    <location>
        <begin position="75"/>
        <end position="123"/>
    </location>
</feature>
<keyword evidence="1" id="KW-0539">Nucleus</keyword>
<feature type="compositionally biased region" description="Pro residues" evidence="2">
    <location>
        <begin position="617"/>
        <end position="629"/>
    </location>
</feature>
<dbReference type="GO" id="GO:0006351">
    <property type="term" value="P:DNA-templated transcription"/>
    <property type="evidence" value="ECO:0007669"/>
    <property type="project" value="InterPro"/>
</dbReference>
<dbReference type="Proteomes" id="UP000566819">
    <property type="component" value="Unassembled WGS sequence"/>
</dbReference>
<feature type="domain" description="Xylanolytic transcriptional activator regulatory" evidence="3">
    <location>
        <begin position="318"/>
        <end position="393"/>
    </location>
</feature>
<dbReference type="PANTHER" id="PTHR46910">
    <property type="entry name" value="TRANSCRIPTION FACTOR PDR1"/>
    <property type="match status" value="1"/>
</dbReference>
<proteinExistence type="predicted"/>
<reference evidence="4 5" key="1">
    <citation type="submission" date="2020-03" db="EMBL/GenBank/DDBJ databases">
        <title>Draft Genome Sequence of Cudoniella acicularis.</title>
        <authorList>
            <person name="Buettner E."/>
            <person name="Kellner H."/>
        </authorList>
    </citation>
    <scope>NUCLEOTIDE SEQUENCE [LARGE SCALE GENOMIC DNA]</scope>
    <source>
        <strain evidence="4 5">DSM 108380</strain>
    </source>
</reference>
<dbReference type="OrthoDB" id="103819at2759"/>
<dbReference type="PANTHER" id="PTHR46910:SF5">
    <property type="entry name" value="ZN(II)2CYS6 TRANSCRIPTION FACTOR (EUROFUNG)"/>
    <property type="match status" value="1"/>
</dbReference>
<comment type="caution">
    <text evidence="4">The sequence shown here is derived from an EMBL/GenBank/DDBJ whole genome shotgun (WGS) entry which is preliminary data.</text>
</comment>
<dbReference type="GO" id="GO:0008270">
    <property type="term" value="F:zinc ion binding"/>
    <property type="evidence" value="ECO:0007669"/>
    <property type="project" value="InterPro"/>
</dbReference>
<dbReference type="Pfam" id="PF04082">
    <property type="entry name" value="Fungal_trans"/>
    <property type="match status" value="1"/>
</dbReference>
<gene>
    <name evidence="4" type="ORF">G7Y89_g4977</name>
</gene>
<accession>A0A8H4RND0</accession>
<dbReference type="InterPro" id="IPR007219">
    <property type="entry name" value="XnlR_reg_dom"/>
</dbReference>
<evidence type="ECO:0000256" key="1">
    <source>
        <dbReference type="ARBA" id="ARBA00023242"/>
    </source>
</evidence>
<evidence type="ECO:0000256" key="2">
    <source>
        <dbReference type="SAM" id="MobiDB-lite"/>
    </source>
</evidence>
<feature type="region of interest" description="Disordered" evidence="2">
    <location>
        <begin position="613"/>
        <end position="633"/>
    </location>
</feature>
<organism evidence="4 5">
    <name type="scientific">Cudoniella acicularis</name>
    <dbReference type="NCBI Taxonomy" id="354080"/>
    <lineage>
        <taxon>Eukaryota</taxon>
        <taxon>Fungi</taxon>
        <taxon>Dikarya</taxon>
        <taxon>Ascomycota</taxon>
        <taxon>Pezizomycotina</taxon>
        <taxon>Leotiomycetes</taxon>
        <taxon>Helotiales</taxon>
        <taxon>Tricladiaceae</taxon>
        <taxon>Cudoniella</taxon>
    </lineage>
</organism>
<dbReference type="EMBL" id="JAAMPI010000285">
    <property type="protein sequence ID" value="KAF4633140.1"/>
    <property type="molecule type" value="Genomic_DNA"/>
</dbReference>
<evidence type="ECO:0000313" key="5">
    <source>
        <dbReference type="Proteomes" id="UP000566819"/>
    </source>
</evidence>
<sequence length="705" mass="79421">MESEADKGQPTRSISATKQGVLPIALSTLKMEAKIVDRISSVTCAITESSEAINEIKTRMTTLEGSVRKLVALSTQTQLESGSPRGQKRARTKAFDENTSHSATTSRACSPFVTTGSESHATPPFSAYEARTLIQEELCRVPRSNTSKHIALQSALTAIKQNLNTNLINHDSSISVAHEHPVTEFPTPPISLMQWMLRSEDSGRSVCSGSGFMPFISRNSVGKMVRSIFEKPFDERDRASLICVSSYAGYFLQEIVLSDHRKYTGLETELRDQAQECFATVRAASSSYLTQAPSSLENLQALTFAIMLAQEIGDFVAAWLLTEAASRICIDLKLHKKVNAFSNTSEIAMEAYFCFSTCYKADKGLAMNLARPAFLQDSEIEIDILRPPNSKIDVVDNFESILSLLKFKAKLSRFQDKVKHEKAAKYDSELESTMVDFAFYSVKTVIFHSGVERLRHAEYNQSCLEAARLALNAVQKARELSHLSQYNSTYMRTSFLHWTILHYPFTPFFVLLCNVISTRHLPDYQMMREFVAYLYEAKDIVRIPLLLLHLDCFPYYFIITDINSIHSVSASKLHKLCLPFCSLASRLLNSEEVTSPPQQSRLSHAYPQQPINYSPWQNPPSQPESPQQPPSYQNLQSVSYQVPTTLPNLSTTCQPWGIIQEPNAHLLGDQETWWDFMDTQPVLQWLDSDFSALEDDWVTRMNALP</sequence>
<dbReference type="GO" id="GO:0003700">
    <property type="term" value="F:DNA-binding transcription factor activity"/>
    <property type="evidence" value="ECO:0007669"/>
    <property type="project" value="InterPro"/>
</dbReference>
<protein>
    <recommendedName>
        <fullName evidence="3">Xylanolytic transcriptional activator regulatory domain-containing protein</fullName>
    </recommendedName>
</protein>